<feature type="binding site" evidence="8 12">
    <location>
        <position position="358"/>
    </location>
    <ligand>
        <name>substrate</name>
    </ligand>
</feature>
<dbReference type="CDD" id="cd06572">
    <property type="entry name" value="Histidinol_dh"/>
    <property type="match status" value="1"/>
</dbReference>
<dbReference type="EMBL" id="NGJZ01000005">
    <property type="protein sequence ID" value="RSU05883.1"/>
    <property type="molecule type" value="Genomic_DNA"/>
</dbReference>
<dbReference type="Pfam" id="PF00815">
    <property type="entry name" value="Histidinol_dh"/>
    <property type="match status" value="1"/>
</dbReference>
<accession>A0A430AEM9</accession>
<dbReference type="GO" id="GO:0008270">
    <property type="term" value="F:zinc ion binding"/>
    <property type="evidence" value="ECO:0007669"/>
    <property type="project" value="UniProtKB-UniRule"/>
</dbReference>
<feature type="binding site" evidence="8 13">
    <location>
        <position position="417"/>
    </location>
    <ligand>
        <name>Zn(2+)</name>
        <dbReference type="ChEBI" id="CHEBI:29105"/>
    </ligand>
</feature>
<dbReference type="EC" id="1.1.1.23" evidence="3 8"/>
<comment type="caution">
    <text evidence="15">The sequence shown here is derived from an EMBL/GenBank/DDBJ whole genome shotgun (WGS) entry which is preliminary data.</text>
</comment>
<evidence type="ECO:0000256" key="7">
    <source>
        <dbReference type="ARBA" id="ARBA00049489"/>
    </source>
</evidence>
<sequence length="430" mass="47238">MKWMIDETRIILEQLASEAKESGREQAQYETKVREILWEIETRGQEALKEYSEKFDKFKGDTFLVSKEEIKAATKRVETEVMDALKQAKRNIVSFHEQQKQEAFIDSGREGVLRGQLILPLEAVGVYVPGGTAAYPSSVLMNVLPAKIAGVKKIVMVTPPSETGIPDVILAAANIAGVDEIYQVGGAQAIAALAYGTTCVPKVDKIVGPGNIYVASAKKLVFGHVAIDMIAGPSEIGVIADDSANPVFIAADLLSQAEHDERARTFLVTDSIELAKKVEQEVEKQLVTLPRKKIAEKSLADFGKLIVVKNLEEAFNVMNALAPEHLEIQLPEPLSYLPKITNAGSVFLGSYASEPVGDYIAGANHVLPTSGTSRFYSPLGVYDFIKRTQFTYYSKKALEEDRQAIQILARKEGLEAHARAVEVRFEEDNK</sequence>
<evidence type="ECO:0000256" key="6">
    <source>
        <dbReference type="ARBA" id="ARBA00023002"/>
    </source>
</evidence>
<dbReference type="InterPro" id="IPR016161">
    <property type="entry name" value="Ald_DH/histidinol_DH"/>
</dbReference>
<protein>
    <recommendedName>
        <fullName evidence="3 8">Histidinol dehydrogenase</fullName>
        <shortName evidence="8">HDH</shortName>
        <ecNumber evidence="3 8">1.1.1.23</ecNumber>
    </recommendedName>
</protein>
<comment type="pathway">
    <text evidence="8">Amino-acid biosynthesis; L-histidine biosynthesis; L-histidine from 5-phospho-alpha-D-ribose 1-diphosphate: step 9/9.</text>
</comment>
<dbReference type="PROSITE" id="PS00611">
    <property type="entry name" value="HISOL_DEHYDROGENASE"/>
    <property type="match status" value="1"/>
</dbReference>
<comment type="function">
    <text evidence="1 8">Catalyzes the sequential NAD-dependent oxidations of L-histidinol to L-histidinaldehyde and then to L-histidine.</text>
</comment>
<dbReference type="NCBIfam" id="TIGR00069">
    <property type="entry name" value="hisD"/>
    <property type="match status" value="1"/>
</dbReference>
<evidence type="ECO:0000256" key="2">
    <source>
        <dbReference type="ARBA" id="ARBA00010178"/>
    </source>
</evidence>
<evidence type="ECO:0000256" key="10">
    <source>
        <dbReference type="PIRSR" id="PIRSR000099-1"/>
    </source>
</evidence>
<dbReference type="PIRSF" id="PIRSF000099">
    <property type="entry name" value="Histidinol_dh"/>
    <property type="match status" value="1"/>
</dbReference>
<dbReference type="Gene3D" id="1.20.5.1300">
    <property type="match status" value="1"/>
</dbReference>
<dbReference type="Gene3D" id="3.40.50.1980">
    <property type="entry name" value="Nitrogenase molybdenum iron protein domain"/>
    <property type="match status" value="2"/>
</dbReference>
<dbReference type="FunFam" id="3.40.50.1980:FF:000001">
    <property type="entry name" value="Histidinol dehydrogenase"/>
    <property type="match status" value="1"/>
</dbReference>
<feature type="binding site" evidence="8 12">
    <location>
        <position position="259"/>
    </location>
    <ligand>
        <name>substrate</name>
    </ligand>
</feature>
<reference evidence="15 16" key="1">
    <citation type="submission" date="2017-05" db="EMBL/GenBank/DDBJ databases">
        <title>Vagococcus spp. assemblies.</title>
        <authorList>
            <person name="Gulvik C.A."/>
        </authorList>
    </citation>
    <scope>NUCLEOTIDE SEQUENCE [LARGE SCALE GENOMIC DNA]</scope>
    <source>
        <strain evidence="15 16">DSM 24756</strain>
    </source>
</reference>
<feature type="binding site" evidence="8 12">
    <location>
        <position position="417"/>
    </location>
    <ligand>
        <name>substrate</name>
    </ligand>
</feature>
<dbReference type="FunFam" id="3.40.50.1980:FF:000026">
    <property type="entry name" value="Histidinol dehydrogenase"/>
    <property type="match status" value="1"/>
</dbReference>
<comment type="similarity">
    <text evidence="2 8 9 14">Belongs to the histidinol dehydrogenase family.</text>
</comment>
<dbReference type="GO" id="GO:0005829">
    <property type="term" value="C:cytosol"/>
    <property type="evidence" value="ECO:0007669"/>
    <property type="project" value="TreeGrafter"/>
</dbReference>
<feature type="binding site" evidence="8 11">
    <location>
        <position position="211"/>
    </location>
    <ligand>
        <name>NAD(+)</name>
        <dbReference type="ChEBI" id="CHEBI:57540"/>
    </ligand>
</feature>
<evidence type="ECO:0000256" key="9">
    <source>
        <dbReference type="PIRNR" id="PIRNR000099"/>
    </source>
</evidence>
<feature type="binding site" evidence="8 12">
    <location>
        <position position="325"/>
    </location>
    <ligand>
        <name>substrate</name>
    </ligand>
</feature>
<keyword evidence="16" id="KW-1185">Reference proteome</keyword>
<feature type="active site" description="Proton acceptor" evidence="8 10">
    <location>
        <position position="324"/>
    </location>
</feature>
<dbReference type="OrthoDB" id="9805269at2"/>
<feature type="binding site" evidence="8 13">
    <location>
        <position position="259"/>
    </location>
    <ligand>
        <name>Zn(2+)</name>
        <dbReference type="ChEBI" id="CHEBI:29105"/>
    </ligand>
</feature>
<dbReference type="PRINTS" id="PR00083">
    <property type="entry name" value="HOLDHDRGNASE"/>
</dbReference>
<feature type="binding site" evidence="8 12">
    <location>
        <position position="412"/>
    </location>
    <ligand>
        <name>substrate</name>
    </ligand>
</feature>
<dbReference type="GO" id="GO:0051287">
    <property type="term" value="F:NAD binding"/>
    <property type="evidence" value="ECO:0007669"/>
    <property type="project" value="InterPro"/>
</dbReference>
<dbReference type="PANTHER" id="PTHR21256:SF2">
    <property type="entry name" value="HISTIDINE BIOSYNTHESIS TRIFUNCTIONAL PROTEIN"/>
    <property type="match status" value="1"/>
</dbReference>
<comment type="cofactor">
    <cofactor evidence="8 13">
        <name>Zn(2+)</name>
        <dbReference type="ChEBI" id="CHEBI:29105"/>
    </cofactor>
    <text evidence="8 13">Binds 1 zinc ion per subunit.</text>
</comment>
<evidence type="ECO:0000256" key="8">
    <source>
        <dbReference type="HAMAP-Rule" id="MF_01024"/>
    </source>
</evidence>
<evidence type="ECO:0000256" key="13">
    <source>
        <dbReference type="PIRSR" id="PIRSR000099-4"/>
    </source>
</evidence>
<dbReference type="PANTHER" id="PTHR21256">
    <property type="entry name" value="HISTIDINOL DEHYDROGENASE HDH"/>
    <property type="match status" value="1"/>
</dbReference>
<feature type="binding site" evidence="8 13">
    <location>
        <position position="358"/>
    </location>
    <ligand>
        <name>Zn(2+)</name>
        <dbReference type="ChEBI" id="CHEBI:29105"/>
    </ligand>
</feature>
<keyword evidence="8" id="KW-0368">Histidine biosynthesis</keyword>
<evidence type="ECO:0000256" key="12">
    <source>
        <dbReference type="PIRSR" id="PIRSR000099-3"/>
    </source>
</evidence>
<dbReference type="RefSeq" id="WP_126826817.1">
    <property type="nucleotide sequence ID" value="NZ_JBHLWU010000004.1"/>
</dbReference>
<dbReference type="GO" id="GO:0004399">
    <property type="term" value="F:histidinol dehydrogenase activity"/>
    <property type="evidence" value="ECO:0007669"/>
    <property type="project" value="UniProtKB-UniRule"/>
</dbReference>
<dbReference type="Proteomes" id="UP000288669">
    <property type="component" value="Unassembled WGS sequence"/>
</dbReference>
<feature type="binding site" evidence="8 12">
    <location>
        <position position="234"/>
    </location>
    <ligand>
        <name>substrate</name>
    </ligand>
</feature>
<dbReference type="UniPathway" id="UPA00031">
    <property type="reaction ID" value="UER00014"/>
</dbReference>
<evidence type="ECO:0000256" key="5">
    <source>
        <dbReference type="ARBA" id="ARBA00022833"/>
    </source>
</evidence>
<dbReference type="GO" id="GO:0000105">
    <property type="term" value="P:L-histidine biosynthetic process"/>
    <property type="evidence" value="ECO:0007669"/>
    <property type="project" value="UniProtKB-UniRule"/>
</dbReference>
<dbReference type="SUPFAM" id="SSF53720">
    <property type="entry name" value="ALDH-like"/>
    <property type="match status" value="1"/>
</dbReference>
<dbReference type="HAMAP" id="MF_01024">
    <property type="entry name" value="HisD"/>
    <property type="match status" value="1"/>
</dbReference>
<keyword evidence="4 8" id="KW-0479">Metal-binding</keyword>
<evidence type="ECO:0000256" key="14">
    <source>
        <dbReference type="RuleBase" id="RU004175"/>
    </source>
</evidence>
<proteinExistence type="inferred from homology"/>
<keyword evidence="5 8" id="KW-0862">Zinc</keyword>
<keyword evidence="6 8" id="KW-0560">Oxidoreductase</keyword>
<feature type="binding site" evidence="8 11">
    <location>
        <position position="127"/>
    </location>
    <ligand>
        <name>NAD(+)</name>
        <dbReference type="ChEBI" id="CHEBI:57540"/>
    </ligand>
</feature>
<evidence type="ECO:0000256" key="11">
    <source>
        <dbReference type="PIRSR" id="PIRSR000099-2"/>
    </source>
</evidence>
<dbReference type="InterPro" id="IPR012131">
    <property type="entry name" value="Hstdl_DH"/>
</dbReference>
<evidence type="ECO:0000256" key="4">
    <source>
        <dbReference type="ARBA" id="ARBA00022723"/>
    </source>
</evidence>
<name>A0A430AEM9_9ENTE</name>
<evidence type="ECO:0000313" key="16">
    <source>
        <dbReference type="Proteomes" id="UP000288669"/>
    </source>
</evidence>
<gene>
    <name evidence="8" type="primary">hisD</name>
    <name evidence="15" type="ORF">CBF30_11255</name>
</gene>
<evidence type="ECO:0000313" key="15">
    <source>
        <dbReference type="EMBL" id="RSU05883.1"/>
    </source>
</evidence>
<organism evidence="15 16">
    <name type="scientific">Vagococcus entomophilus</name>
    <dbReference type="NCBI Taxonomy" id="1160095"/>
    <lineage>
        <taxon>Bacteria</taxon>
        <taxon>Bacillati</taxon>
        <taxon>Bacillota</taxon>
        <taxon>Bacilli</taxon>
        <taxon>Lactobacillales</taxon>
        <taxon>Enterococcaceae</taxon>
        <taxon>Vagococcus</taxon>
    </lineage>
</organism>
<evidence type="ECO:0000256" key="1">
    <source>
        <dbReference type="ARBA" id="ARBA00003850"/>
    </source>
</evidence>
<dbReference type="InterPro" id="IPR022695">
    <property type="entry name" value="Histidinol_DH_monofunct"/>
</dbReference>
<keyword evidence="8" id="KW-0028">Amino-acid biosynthesis</keyword>
<evidence type="ECO:0000256" key="3">
    <source>
        <dbReference type="ARBA" id="ARBA00012965"/>
    </source>
</evidence>
<feature type="binding site" evidence="8 11">
    <location>
        <position position="188"/>
    </location>
    <ligand>
        <name>NAD(+)</name>
        <dbReference type="ChEBI" id="CHEBI:57540"/>
    </ligand>
</feature>
<comment type="catalytic activity">
    <reaction evidence="7 8">
        <text>L-histidinol + 2 NAD(+) + H2O = L-histidine + 2 NADH + 3 H(+)</text>
        <dbReference type="Rhea" id="RHEA:20641"/>
        <dbReference type="ChEBI" id="CHEBI:15377"/>
        <dbReference type="ChEBI" id="CHEBI:15378"/>
        <dbReference type="ChEBI" id="CHEBI:57540"/>
        <dbReference type="ChEBI" id="CHEBI:57595"/>
        <dbReference type="ChEBI" id="CHEBI:57699"/>
        <dbReference type="ChEBI" id="CHEBI:57945"/>
        <dbReference type="EC" id="1.1.1.23"/>
    </reaction>
</comment>
<dbReference type="AlphaFoldDB" id="A0A430AEM9"/>
<feature type="active site" description="Proton acceptor" evidence="8 10">
    <location>
        <position position="325"/>
    </location>
</feature>
<feature type="binding site" evidence="8 13">
    <location>
        <position position="256"/>
    </location>
    <ligand>
        <name>Zn(2+)</name>
        <dbReference type="ChEBI" id="CHEBI:29105"/>
    </ligand>
</feature>
<feature type="binding site" evidence="8 12">
    <location>
        <position position="256"/>
    </location>
    <ligand>
        <name>substrate</name>
    </ligand>
</feature>
<keyword evidence="8 11" id="KW-0520">NAD</keyword>
<dbReference type="InterPro" id="IPR001692">
    <property type="entry name" value="Histidinol_DH_CS"/>
</dbReference>